<organism evidence="3 4">
    <name type="scientific">Rhizoclosmatium globosum</name>
    <dbReference type="NCBI Taxonomy" id="329046"/>
    <lineage>
        <taxon>Eukaryota</taxon>
        <taxon>Fungi</taxon>
        <taxon>Fungi incertae sedis</taxon>
        <taxon>Chytridiomycota</taxon>
        <taxon>Chytridiomycota incertae sedis</taxon>
        <taxon>Chytridiomycetes</taxon>
        <taxon>Chytridiales</taxon>
        <taxon>Chytriomycetaceae</taxon>
        <taxon>Rhizoclosmatium</taxon>
    </lineage>
</organism>
<name>A0A1Y2BVB6_9FUNG</name>
<dbReference type="SUPFAM" id="SSF57701">
    <property type="entry name" value="Zn2/Cys6 DNA-binding domain"/>
    <property type="match status" value="1"/>
</dbReference>
<accession>A0A1Y2BVB6</accession>
<protein>
    <recommendedName>
        <fullName evidence="2">Zn(2)-C6 fungal-type domain-containing protein</fullName>
    </recommendedName>
</protein>
<evidence type="ECO:0000259" key="2">
    <source>
        <dbReference type="PROSITE" id="PS50048"/>
    </source>
</evidence>
<dbReference type="PROSITE" id="PS50048">
    <property type="entry name" value="ZN2_CY6_FUNGAL_2"/>
    <property type="match status" value="1"/>
</dbReference>
<dbReference type="SMART" id="SM00066">
    <property type="entry name" value="GAL4"/>
    <property type="match status" value="1"/>
</dbReference>
<dbReference type="Gene3D" id="4.10.240.10">
    <property type="entry name" value="Zn(2)-C6 fungal-type DNA-binding domain"/>
    <property type="match status" value="1"/>
</dbReference>
<dbReference type="InterPro" id="IPR001138">
    <property type="entry name" value="Zn2Cys6_DnaBD"/>
</dbReference>
<feature type="compositionally biased region" description="Low complexity" evidence="1">
    <location>
        <begin position="74"/>
        <end position="88"/>
    </location>
</feature>
<dbReference type="InterPro" id="IPR036864">
    <property type="entry name" value="Zn2-C6_fun-type_DNA-bd_sf"/>
</dbReference>
<dbReference type="OrthoDB" id="2161042at2759"/>
<dbReference type="Pfam" id="PF00172">
    <property type="entry name" value="Zn_clus"/>
    <property type="match status" value="1"/>
</dbReference>
<dbReference type="GO" id="GO:0000981">
    <property type="term" value="F:DNA-binding transcription factor activity, RNA polymerase II-specific"/>
    <property type="evidence" value="ECO:0007669"/>
    <property type="project" value="InterPro"/>
</dbReference>
<evidence type="ECO:0000313" key="4">
    <source>
        <dbReference type="Proteomes" id="UP000193642"/>
    </source>
</evidence>
<dbReference type="AlphaFoldDB" id="A0A1Y2BVB6"/>
<evidence type="ECO:0000256" key="1">
    <source>
        <dbReference type="SAM" id="MobiDB-lite"/>
    </source>
</evidence>
<dbReference type="GO" id="GO:0008270">
    <property type="term" value="F:zinc ion binding"/>
    <property type="evidence" value="ECO:0007669"/>
    <property type="project" value="InterPro"/>
</dbReference>
<comment type="caution">
    <text evidence="3">The sequence shown here is derived from an EMBL/GenBank/DDBJ whole genome shotgun (WGS) entry which is preliminary data.</text>
</comment>
<evidence type="ECO:0000313" key="3">
    <source>
        <dbReference type="EMBL" id="ORY38673.1"/>
    </source>
</evidence>
<reference evidence="3 4" key="1">
    <citation type="submission" date="2016-07" db="EMBL/GenBank/DDBJ databases">
        <title>Pervasive Adenine N6-methylation of Active Genes in Fungi.</title>
        <authorList>
            <consortium name="DOE Joint Genome Institute"/>
            <person name="Mondo S.J."/>
            <person name="Dannebaum R.O."/>
            <person name="Kuo R.C."/>
            <person name="Labutti K."/>
            <person name="Haridas S."/>
            <person name="Kuo A."/>
            <person name="Salamov A."/>
            <person name="Ahrendt S.R."/>
            <person name="Lipzen A."/>
            <person name="Sullivan W."/>
            <person name="Andreopoulos W.B."/>
            <person name="Clum A."/>
            <person name="Lindquist E."/>
            <person name="Daum C."/>
            <person name="Ramamoorthy G.K."/>
            <person name="Gryganskyi A."/>
            <person name="Culley D."/>
            <person name="Magnuson J.K."/>
            <person name="James T.Y."/>
            <person name="O'Malley M.A."/>
            <person name="Stajich J.E."/>
            <person name="Spatafora J.W."/>
            <person name="Visel A."/>
            <person name="Grigoriev I.V."/>
        </authorList>
    </citation>
    <scope>NUCLEOTIDE SEQUENCE [LARGE SCALE GENOMIC DNA]</scope>
    <source>
        <strain evidence="3 4">JEL800</strain>
    </source>
</reference>
<dbReference type="CDD" id="cd00067">
    <property type="entry name" value="GAL4"/>
    <property type="match status" value="1"/>
</dbReference>
<dbReference type="Proteomes" id="UP000193642">
    <property type="component" value="Unassembled WGS sequence"/>
</dbReference>
<proteinExistence type="predicted"/>
<keyword evidence="4" id="KW-1185">Reference proteome</keyword>
<dbReference type="EMBL" id="MCGO01000043">
    <property type="protein sequence ID" value="ORY38673.1"/>
    <property type="molecule type" value="Genomic_DNA"/>
</dbReference>
<sequence length="218" mass="24128">MTTSKGKHPFPEQCISTNKRLRSCEACRLSNRKCVQNVPGGTCGRCAKQRIACVYSNNSTRNKAFKELKNQHRGGSSSTTAPSPGKPSSDNESTTSNEQVEDDLFAFLDKIEVSQPQPPILTLLNLSVLNTSPVPSLHDLLFPQSFPTLNSIVNYPHTPQPQPAFIPSFSFSSQHHSFSHPVSSLSSIPTPSQPLRFPERVSPTFMPIQKEDEFDFLL</sequence>
<feature type="region of interest" description="Disordered" evidence="1">
    <location>
        <begin position="67"/>
        <end position="97"/>
    </location>
</feature>
<gene>
    <name evidence="3" type="ORF">BCR33DRAFT_769139</name>
</gene>
<feature type="domain" description="Zn(2)-C6 fungal-type" evidence="2">
    <location>
        <begin position="23"/>
        <end position="55"/>
    </location>
</feature>